<comment type="caution">
    <text evidence="3">The sequence shown here is derived from an EMBL/GenBank/DDBJ whole genome shotgun (WGS) entry which is preliminary data.</text>
</comment>
<evidence type="ECO:0000256" key="2">
    <source>
        <dbReference type="ARBA" id="ARBA00022737"/>
    </source>
</evidence>
<evidence type="ECO:0000256" key="1">
    <source>
        <dbReference type="ARBA" id="ARBA00022441"/>
    </source>
</evidence>
<name>A0AAV6RS54_SOLSE</name>
<reference evidence="3 4" key="1">
    <citation type="journal article" date="2021" name="Sci. Rep.">
        <title>Chromosome anchoring in Senegalese sole (Solea senegalensis) reveals sex-associated markers and genome rearrangements in flatfish.</title>
        <authorList>
            <person name="Guerrero-Cozar I."/>
            <person name="Gomez-Garrido J."/>
            <person name="Berbel C."/>
            <person name="Martinez-Blanch J.F."/>
            <person name="Alioto T."/>
            <person name="Claros M.G."/>
            <person name="Gagnaire P.A."/>
            <person name="Manchado M."/>
        </authorList>
    </citation>
    <scope>NUCLEOTIDE SEQUENCE [LARGE SCALE GENOMIC DNA]</scope>
    <source>
        <strain evidence="3">Sse05_10M</strain>
    </source>
</reference>
<dbReference type="Proteomes" id="UP000693946">
    <property type="component" value="Linkage Group LG18"/>
</dbReference>
<dbReference type="AlphaFoldDB" id="A0AAV6RS54"/>
<evidence type="ECO:0000313" key="3">
    <source>
        <dbReference type="EMBL" id="KAG7507779.1"/>
    </source>
</evidence>
<keyword evidence="2" id="KW-0677">Repeat</keyword>
<sequence>MAWNNRASVTTTTGVKQAISERNYLKEEDTHNLKDRDNGRSKQASLKNTFHQDKPPPPSSFCSPKLKNILYFVVIREVSQRRMDAAGRDAPVSPQERSSHTAFIDNNTLYVWGGYRVVDGADVMLPSDEIWLCDLNSGMWERREIAGSDVPRDLSGFCGAHVNSTLYIFAGCDTVGYTNDMFSVVLTEPHYSWNKVTDAKGETPSPRNKHSCWVHRDRLIYFGGYGCKTIGQVRNTSSSSFVMDEMSLTTIGDTMFRFWGWNNEVNVFDTRTATWTVPETQGSAPTPRDCHSTALLGNKGYVSGGAETPEMDMFCLDLESWTWTKFDIPLSCSPMGRSMHAMAAISDHAVLVYGGLGTDGNTLNDAWLFNTLKREWTNMNHAHEGKPRVCHTANLGNDGDVVVFGGSSNLCIVADTMVVLRAPSQHHCSNMIVFQMQPYSLSRLCEDFVGKNPQLFVRQLNWLPPKLKTKVDKRVAFFSSLTPCLTD</sequence>
<organism evidence="3 4">
    <name type="scientific">Solea senegalensis</name>
    <name type="common">Senegalese sole</name>
    <dbReference type="NCBI Taxonomy" id="28829"/>
    <lineage>
        <taxon>Eukaryota</taxon>
        <taxon>Metazoa</taxon>
        <taxon>Chordata</taxon>
        <taxon>Craniata</taxon>
        <taxon>Vertebrata</taxon>
        <taxon>Euteleostomi</taxon>
        <taxon>Actinopterygii</taxon>
        <taxon>Neopterygii</taxon>
        <taxon>Teleostei</taxon>
        <taxon>Neoteleostei</taxon>
        <taxon>Acanthomorphata</taxon>
        <taxon>Carangaria</taxon>
        <taxon>Pleuronectiformes</taxon>
        <taxon>Pleuronectoidei</taxon>
        <taxon>Soleidae</taxon>
        <taxon>Solea</taxon>
    </lineage>
</organism>
<dbReference type="EMBL" id="JAGKHQ010000010">
    <property type="protein sequence ID" value="KAG7507779.1"/>
    <property type="molecule type" value="Genomic_DNA"/>
</dbReference>
<evidence type="ECO:0000313" key="4">
    <source>
        <dbReference type="Proteomes" id="UP000693946"/>
    </source>
</evidence>
<proteinExistence type="predicted"/>
<dbReference type="Pfam" id="PF24681">
    <property type="entry name" value="Kelch_KLHDC2_KLHL20_DRC7"/>
    <property type="match status" value="2"/>
</dbReference>
<protein>
    <submittedName>
        <fullName evidence="3">Kelch domain-containing protein 1-like</fullName>
    </submittedName>
</protein>
<keyword evidence="4" id="KW-1185">Reference proteome</keyword>
<keyword evidence="1" id="KW-0880">Kelch repeat</keyword>
<accession>A0AAV6RS54</accession>
<gene>
    <name evidence="3" type="ORF">JOB18_044137</name>
</gene>
<dbReference type="PANTHER" id="PTHR46228">
    <property type="entry name" value="KELCH DOMAIN-CONTAINING PROTEIN"/>
    <property type="match status" value="1"/>
</dbReference>
<dbReference type="PANTHER" id="PTHR46228:SF1">
    <property type="entry name" value="KELCH DOMAIN-CONTAINING PROTEIN 1"/>
    <property type="match status" value="1"/>
</dbReference>